<dbReference type="PROSITE" id="PS50929">
    <property type="entry name" value="ABC_TM1F"/>
    <property type="match status" value="1"/>
</dbReference>
<evidence type="ECO:0000256" key="1">
    <source>
        <dbReference type="ARBA" id="ARBA00004651"/>
    </source>
</evidence>
<evidence type="ECO:0000256" key="10">
    <source>
        <dbReference type="SAM" id="Phobius"/>
    </source>
</evidence>
<evidence type="ECO:0000256" key="8">
    <source>
        <dbReference type="ARBA" id="ARBA00022989"/>
    </source>
</evidence>
<feature type="transmembrane region" description="Helical" evidence="10">
    <location>
        <begin position="287"/>
        <end position="310"/>
    </location>
</feature>
<evidence type="ECO:0000256" key="5">
    <source>
        <dbReference type="ARBA" id="ARBA00022741"/>
    </source>
</evidence>
<dbReference type="GO" id="GO:0016887">
    <property type="term" value="F:ATP hydrolysis activity"/>
    <property type="evidence" value="ECO:0007669"/>
    <property type="project" value="InterPro"/>
</dbReference>
<dbReference type="FunFam" id="3.40.50.300:FF:000287">
    <property type="entry name" value="Multidrug ABC transporter ATP-binding protein"/>
    <property type="match status" value="1"/>
</dbReference>
<dbReference type="GO" id="GO:0008233">
    <property type="term" value="F:peptidase activity"/>
    <property type="evidence" value="ECO:0007669"/>
    <property type="project" value="InterPro"/>
</dbReference>
<keyword evidence="9 10" id="KW-0472">Membrane</keyword>
<dbReference type="GO" id="GO:0005524">
    <property type="term" value="F:ATP binding"/>
    <property type="evidence" value="ECO:0007669"/>
    <property type="project" value="UniProtKB-KW"/>
</dbReference>
<keyword evidence="5" id="KW-0547">Nucleotide-binding</keyword>
<evidence type="ECO:0000256" key="3">
    <source>
        <dbReference type="ARBA" id="ARBA00022448"/>
    </source>
</evidence>
<sequence length="710" mass="78987">MQVDSGLKALVLIGKFFNTQINYQSIKHKTGIVTGQYAKPIDLINISKELGFKCKLKKLEILKNDKLITPCIVFNNKNEYLLIAKVSNGNVIVQNPLLASPQSMTLERLIDDGYHGAILFAKNEGLMSDETKFGISWFLKAMKKYKKHVVDVIMASFFIQILALATPIFFQTVIDKVISHNGVSTLNVLIVGFILITVTDFILNILRAYVQNHTANRLDVSLGSELYKHLIHLPVSYFDSRKVGHTVARVKELENVRQFVTGSSITLIIDSFFTIVFFAVMFHYSTLLGFIVLLSVPFYFLIAALVTPALRKNLDEKFHYGSENQAFLVESISGIQTIKSKSLEPRFSGEWDRKLAQFSNSSFAVSQINNLGSNLTQLVSKSVTIAILWFGANAVLANEITIGQLIAVNIFAGRVSAPILRLAQLWQDFQQIHVSIKRLGEILNIPTEKTIKGLENKLTEIDGDVSFENVTFSYNLKSKPVIKSLNFKAEKGKVIGLVGRSGSGKSTLTKILQKLYLPTEGRVLIDGIDVKHMDTAWLRSQIGVVLQENFLFSRTIKENISLSDPGISDEKIIKSAKLAGAHDFIIELPDGYNTILSEQGVGLSGGQKQRIAIARALITNPKILIFDEATSALDYESEAKIQQNMSEITKGRTVFIIAHRLSTVRDADEIIVLDKGEVVEKGSHDQLISKESGYYKTLNSFQTDMSVKGV</sequence>
<dbReference type="PROSITE" id="PS50893">
    <property type="entry name" value="ABC_TRANSPORTER_2"/>
    <property type="match status" value="1"/>
</dbReference>
<keyword evidence="7" id="KW-0067">ATP-binding</keyword>
<evidence type="ECO:0000313" key="15">
    <source>
        <dbReference type="Proteomes" id="UP000014854"/>
    </source>
</evidence>
<dbReference type="PATRIC" id="fig|1336752.4.peg.4087"/>
<dbReference type="CDD" id="cd18588">
    <property type="entry name" value="ABC_6TM_CyaB_HlyB_like"/>
    <property type="match status" value="1"/>
</dbReference>
<name>S7J8N5_VIBFL</name>
<comment type="subcellular location">
    <subcellularLocation>
        <location evidence="1">Cell membrane</location>
        <topology evidence="1">Multi-pass membrane protein</topology>
    </subcellularLocation>
</comment>
<keyword evidence="8 10" id="KW-1133">Transmembrane helix</keyword>
<dbReference type="InterPro" id="IPR010132">
    <property type="entry name" value="ATPase_T1SS_HlyB"/>
</dbReference>
<evidence type="ECO:0000259" key="11">
    <source>
        <dbReference type="PROSITE" id="PS50893"/>
    </source>
</evidence>
<proteinExistence type="inferred from homology"/>
<feature type="transmembrane region" description="Helical" evidence="10">
    <location>
        <begin position="259"/>
        <end position="281"/>
    </location>
</feature>
<dbReference type="SMART" id="SM00382">
    <property type="entry name" value="AAA"/>
    <property type="match status" value="1"/>
</dbReference>
<gene>
    <name evidence="14" type="ORF">L910_2415</name>
</gene>
<dbReference type="Gene3D" id="3.90.70.10">
    <property type="entry name" value="Cysteine proteinases"/>
    <property type="match status" value="1"/>
</dbReference>
<dbReference type="GO" id="GO:0015421">
    <property type="term" value="F:ABC-type oligopeptide transporter activity"/>
    <property type="evidence" value="ECO:0007669"/>
    <property type="project" value="TreeGrafter"/>
</dbReference>
<feature type="transmembrane region" description="Helical" evidence="10">
    <location>
        <begin position="182"/>
        <end position="203"/>
    </location>
</feature>
<evidence type="ECO:0000256" key="6">
    <source>
        <dbReference type="ARBA" id="ARBA00022801"/>
    </source>
</evidence>
<dbReference type="PANTHER" id="PTHR43394:SF1">
    <property type="entry name" value="ATP-BINDING CASSETTE SUB-FAMILY B MEMBER 10, MITOCHONDRIAL"/>
    <property type="match status" value="1"/>
</dbReference>
<dbReference type="SUPFAM" id="SSF90123">
    <property type="entry name" value="ABC transporter transmembrane region"/>
    <property type="match status" value="1"/>
</dbReference>
<dbReference type="Proteomes" id="UP000014854">
    <property type="component" value="Unassembled WGS sequence"/>
</dbReference>
<dbReference type="Gene3D" id="3.40.50.300">
    <property type="entry name" value="P-loop containing nucleotide triphosphate hydrolases"/>
    <property type="match status" value="1"/>
</dbReference>
<evidence type="ECO:0000256" key="2">
    <source>
        <dbReference type="ARBA" id="ARBA00006025"/>
    </source>
</evidence>
<dbReference type="RefSeq" id="WP_020331854.1">
    <property type="nucleotide sequence ID" value="NZ_ASXS01000023.1"/>
</dbReference>
<evidence type="ECO:0000256" key="7">
    <source>
        <dbReference type="ARBA" id="ARBA00022840"/>
    </source>
</evidence>
<dbReference type="Pfam" id="PF03412">
    <property type="entry name" value="Peptidase_C39"/>
    <property type="match status" value="1"/>
</dbReference>
<evidence type="ECO:0000256" key="4">
    <source>
        <dbReference type="ARBA" id="ARBA00022692"/>
    </source>
</evidence>
<evidence type="ECO:0000313" key="14">
    <source>
        <dbReference type="EMBL" id="EPP20216.1"/>
    </source>
</evidence>
<dbReference type="GO" id="GO:0005886">
    <property type="term" value="C:plasma membrane"/>
    <property type="evidence" value="ECO:0007669"/>
    <property type="project" value="UniProtKB-SubCell"/>
</dbReference>
<organism evidence="14 15">
    <name type="scientific">Vibrio fluvialis PG41</name>
    <dbReference type="NCBI Taxonomy" id="1336752"/>
    <lineage>
        <taxon>Bacteria</taxon>
        <taxon>Pseudomonadati</taxon>
        <taxon>Pseudomonadota</taxon>
        <taxon>Gammaproteobacteria</taxon>
        <taxon>Vibrionales</taxon>
        <taxon>Vibrionaceae</taxon>
        <taxon>Vibrio</taxon>
    </lineage>
</organism>
<dbReference type="PROSITE" id="PS00211">
    <property type="entry name" value="ABC_TRANSPORTER_1"/>
    <property type="match status" value="1"/>
</dbReference>
<dbReference type="InterPro" id="IPR005074">
    <property type="entry name" value="Peptidase_C39"/>
</dbReference>
<dbReference type="GO" id="GO:0030253">
    <property type="term" value="P:protein secretion by the type I secretion system"/>
    <property type="evidence" value="ECO:0007669"/>
    <property type="project" value="InterPro"/>
</dbReference>
<feature type="domain" description="ABC transporter" evidence="11">
    <location>
        <begin position="465"/>
        <end position="700"/>
    </location>
</feature>
<dbReference type="InterPro" id="IPR039421">
    <property type="entry name" value="Type_1_exporter"/>
</dbReference>
<dbReference type="SUPFAM" id="SSF52540">
    <property type="entry name" value="P-loop containing nucleoside triphosphate hydrolases"/>
    <property type="match status" value="1"/>
</dbReference>
<dbReference type="InterPro" id="IPR003439">
    <property type="entry name" value="ABC_transporter-like_ATP-bd"/>
</dbReference>
<dbReference type="GO" id="GO:0006508">
    <property type="term" value="P:proteolysis"/>
    <property type="evidence" value="ECO:0007669"/>
    <property type="project" value="InterPro"/>
</dbReference>
<keyword evidence="6" id="KW-0378">Hydrolase</keyword>
<dbReference type="EMBL" id="ASXS01000023">
    <property type="protein sequence ID" value="EPP20216.1"/>
    <property type="molecule type" value="Genomic_DNA"/>
</dbReference>
<dbReference type="GO" id="GO:0030256">
    <property type="term" value="C:type I protein secretion system complex"/>
    <property type="evidence" value="ECO:0007669"/>
    <property type="project" value="InterPro"/>
</dbReference>
<evidence type="ECO:0000259" key="13">
    <source>
        <dbReference type="PROSITE" id="PS50990"/>
    </source>
</evidence>
<feature type="transmembrane region" description="Helical" evidence="10">
    <location>
        <begin position="149"/>
        <end position="170"/>
    </location>
</feature>
<dbReference type="NCBIfam" id="TIGR01846">
    <property type="entry name" value="type_I_sec_HlyB"/>
    <property type="match status" value="1"/>
</dbReference>
<dbReference type="InterPro" id="IPR027417">
    <property type="entry name" value="P-loop_NTPase"/>
</dbReference>
<dbReference type="InterPro" id="IPR011527">
    <property type="entry name" value="ABC1_TM_dom"/>
</dbReference>
<dbReference type="InterPro" id="IPR036640">
    <property type="entry name" value="ABC1_TM_sf"/>
</dbReference>
<dbReference type="InterPro" id="IPR003593">
    <property type="entry name" value="AAA+_ATPase"/>
</dbReference>
<dbReference type="Pfam" id="PF00664">
    <property type="entry name" value="ABC_membrane"/>
    <property type="match status" value="1"/>
</dbReference>
<keyword evidence="3" id="KW-0813">Transport</keyword>
<feature type="domain" description="Peptidase C39" evidence="13">
    <location>
        <begin position="2"/>
        <end position="120"/>
    </location>
</feature>
<feature type="domain" description="ABC transmembrane type-1" evidence="12">
    <location>
        <begin position="152"/>
        <end position="431"/>
    </location>
</feature>
<evidence type="ECO:0000259" key="12">
    <source>
        <dbReference type="PROSITE" id="PS50929"/>
    </source>
</evidence>
<dbReference type="Gene3D" id="1.20.1560.10">
    <property type="entry name" value="ABC transporter type 1, transmembrane domain"/>
    <property type="match status" value="1"/>
</dbReference>
<dbReference type="PANTHER" id="PTHR43394">
    <property type="entry name" value="ATP-DEPENDENT PERMEASE MDL1, MITOCHONDRIAL"/>
    <property type="match status" value="1"/>
</dbReference>
<protein>
    <submittedName>
        <fullName evidence="14">ABC-type bacteriocin/lantibiotic exporter</fullName>
    </submittedName>
</protein>
<reference evidence="14 15" key="1">
    <citation type="journal article" date="2013" name="Gut Pathog.">
        <title>Evidence of a new metabolic capacity in an emerging diarrheal pathogen: lessons from the draft genomes of Vibrio fluvialis strains PG41 and I21563.</title>
        <authorList>
            <person name="Khatri I."/>
            <person name="Mahajan S."/>
            <person name="Dureja C."/>
            <person name="Subramanian S."/>
            <person name="Raychaudhuri S."/>
        </authorList>
    </citation>
    <scope>NUCLEOTIDE SEQUENCE [LARGE SCALE GENOMIC DNA]</scope>
    <source>
        <strain evidence="14 15">PG41</strain>
    </source>
</reference>
<evidence type="ECO:0000256" key="9">
    <source>
        <dbReference type="ARBA" id="ARBA00023136"/>
    </source>
</evidence>
<dbReference type="InterPro" id="IPR017871">
    <property type="entry name" value="ABC_transporter-like_CS"/>
</dbReference>
<dbReference type="PROSITE" id="PS50990">
    <property type="entry name" value="PEPTIDASE_C39"/>
    <property type="match status" value="1"/>
</dbReference>
<comment type="caution">
    <text evidence="14">The sequence shown here is derived from an EMBL/GenBank/DDBJ whole genome shotgun (WGS) entry which is preliminary data.</text>
</comment>
<dbReference type="Pfam" id="PF00005">
    <property type="entry name" value="ABC_tran"/>
    <property type="match status" value="1"/>
</dbReference>
<keyword evidence="4 10" id="KW-0812">Transmembrane</keyword>
<comment type="similarity">
    <text evidence="2">Belongs to the ABC transporter superfamily. Protein-1 exporter (TC 3.A.1.109) family.</text>
</comment>
<accession>S7J8N5</accession>
<dbReference type="AlphaFoldDB" id="S7J8N5"/>